<accession>A0ACA9K1G4</accession>
<evidence type="ECO:0000313" key="2">
    <source>
        <dbReference type="Proteomes" id="UP000789860"/>
    </source>
</evidence>
<comment type="caution">
    <text evidence="1">The sequence shown here is derived from an EMBL/GenBank/DDBJ whole genome shotgun (WGS) entry which is preliminary data.</text>
</comment>
<dbReference type="Proteomes" id="UP000789860">
    <property type="component" value="Unassembled WGS sequence"/>
</dbReference>
<sequence>MIIKKHFTRSHKNNTTSITSNSLELSNESDTELFDTQFTSQVSDDSTTSSNYFPLSDPQEQCKNNKLYQTKNFKQTTLDYALQVPDIEDILNKQVLCEIIMINLDRHEENCNKIYSISTSTTHLGEYLNTVYRIFSSQQYKKNPKGQTVVESDTWIVEDCQALTVVKEQKFQQFCHEMDPWFKIPGLALIKKKIQESVLFAESQLRDFIKNTMETFSFTTDMWTSMYCPYVGNIRDKLIGETTDNDKLIVKEIRLLGVPHIRYTAHTIQLAIKNGLNTCDDLLSKVMKLNN</sequence>
<organism evidence="1 2">
    <name type="scientific">Scutellospora calospora</name>
    <dbReference type="NCBI Taxonomy" id="85575"/>
    <lineage>
        <taxon>Eukaryota</taxon>
        <taxon>Fungi</taxon>
        <taxon>Fungi incertae sedis</taxon>
        <taxon>Mucoromycota</taxon>
        <taxon>Glomeromycotina</taxon>
        <taxon>Glomeromycetes</taxon>
        <taxon>Diversisporales</taxon>
        <taxon>Gigasporaceae</taxon>
        <taxon>Scutellospora</taxon>
    </lineage>
</organism>
<reference evidence="1" key="1">
    <citation type="submission" date="2021-06" db="EMBL/GenBank/DDBJ databases">
        <authorList>
            <person name="Kallberg Y."/>
            <person name="Tangrot J."/>
            <person name="Rosling A."/>
        </authorList>
    </citation>
    <scope>NUCLEOTIDE SEQUENCE</scope>
    <source>
        <strain evidence="1">AU212A</strain>
    </source>
</reference>
<proteinExistence type="predicted"/>
<name>A0ACA9K1G4_9GLOM</name>
<feature type="non-terminal residue" evidence="1">
    <location>
        <position position="291"/>
    </location>
</feature>
<evidence type="ECO:0000313" key="1">
    <source>
        <dbReference type="EMBL" id="CAG8447275.1"/>
    </source>
</evidence>
<gene>
    <name evidence="1" type="ORF">SCALOS_LOCUS1000</name>
</gene>
<keyword evidence="2" id="KW-1185">Reference proteome</keyword>
<protein>
    <submittedName>
        <fullName evidence="1">4888_t:CDS:1</fullName>
    </submittedName>
</protein>
<dbReference type="EMBL" id="CAJVPM010000575">
    <property type="protein sequence ID" value="CAG8447275.1"/>
    <property type="molecule type" value="Genomic_DNA"/>
</dbReference>